<sequence>MPVALIAAIHIFPEILALRSVISGRIRSRMQNNNKRAAIKGRFLADASSSHSQRDRWPAGAF</sequence>
<dbReference type="AlphaFoldDB" id="D6WMK6"/>
<reference evidence="1 2" key="2">
    <citation type="journal article" date="2010" name="Nucleic Acids Res.">
        <title>BeetleBase in 2010: revisions to provide comprehensive genomic information for Tribolium castaneum.</title>
        <authorList>
            <person name="Kim H.S."/>
            <person name="Murphy T."/>
            <person name="Xia J."/>
            <person name="Caragea D."/>
            <person name="Park Y."/>
            <person name="Beeman R.W."/>
            <person name="Lorenzen M.D."/>
            <person name="Butcher S."/>
            <person name="Manak J.R."/>
            <person name="Brown S.J."/>
        </authorList>
    </citation>
    <scope>GENOME REANNOTATION</scope>
    <source>
        <strain evidence="1 2">Georgia GA2</strain>
    </source>
</reference>
<gene>
    <name evidence="1" type="primary">GLEAN_14576</name>
    <name evidence="1" type="ORF">TcasGA2_TC014576</name>
</gene>
<proteinExistence type="predicted"/>
<evidence type="ECO:0000313" key="2">
    <source>
        <dbReference type="Proteomes" id="UP000007266"/>
    </source>
</evidence>
<protein>
    <submittedName>
        <fullName evidence="1">Uncharacterized protein</fullName>
    </submittedName>
</protein>
<accession>D6WMK6</accession>
<keyword evidence="2" id="KW-1185">Reference proteome</keyword>
<organism evidence="1 2">
    <name type="scientific">Tribolium castaneum</name>
    <name type="common">Red flour beetle</name>
    <dbReference type="NCBI Taxonomy" id="7070"/>
    <lineage>
        <taxon>Eukaryota</taxon>
        <taxon>Metazoa</taxon>
        <taxon>Ecdysozoa</taxon>
        <taxon>Arthropoda</taxon>
        <taxon>Hexapoda</taxon>
        <taxon>Insecta</taxon>
        <taxon>Pterygota</taxon>
        <taxon>Neoptera</taxon>
        <taxon>Endopterygota</taxon>
        <taxon>Coleoptera</taxon>
        <taxon>Polyphaga</taxon>
        <taxon>Cucujiformia</taxon>
        <taxon>Tenebrionidae</taxon>
        <taxon>Tenebrionidae incertae sedis</taxon>
        <taxon>Tribolium</taxon>
    </lineage>
</organism>
<dbReference type="HOGENOM" id="CLU_2906985_0_0_1"/>
<reference evidence="1 2" key="1">
    <citation type="journal article" date="2008" name="Nature">
        <title>The genome of the model beetle and pest Tribolium castaneum.</title>
        <authorList>
            <consortium name="Tribolium Genome Sequencing Consortium"/>
            <person name="Richards S."/>
            <person name="Gibbs R.A."/>
            <person name="Weinstock G.M."/>
            <person name="Brown S.J."/>
            <person name="Denell R."/>
            <person name="Beeman R.W."/>
            <person name="Gibbs R."/>
            <person name="Beeman R.W."/>
            <person name="Brown S.J."/>
            <person name="Bucher G."/>
            <person name="Friedrich M."/>
            <person name="Grimmelikhuijzen C.J."/>
            <person name="Klingler M."/>
            <person name="Lorenzen M."/>
            <person name="Richards S."/>
            <person name="Roth S."/>
            <person name="Schroder R."/>
            <person name="Tautz D."/>
            <person name="Zdobnov E.M."/>
            <person name="Muzny D."/>
            <person name="Gibbs R.A."/>
            <person name="Weinstock G.M."/>
            <person name="Attaway T."/>
            <person name="Bell S."/>
            <person name="Buhay C.J."/>
            <person name="Chandrabose M.N."/>
            <person name="Chavez D."/>
            <person name="Clerk-Blankenburg K.P."/>
            <person name="Cree A."/>
            <person name="Dao M."/>
            <person name="Davis C."/>
            <person name="Chacko J."/>
            <person name="Dinh H."/>
            <person name="Dugan-Rocha S."/>
            <person name="Fowler G."/>
            <person name="Garner T.T."/>
            <person name="Garnes J."/>
            <person name="Gnirke A."/>
            <person name="Hawes A."/>
            <person name="Hernandez J."/>
            <person name="Hines S."/>
            <person name="Holder M."/>
            <person name="Hume J."/>
            <person name="Jhangiani S.N."/>
            <person name="Joshi V."/>
            <person name="Khan Z.M."/>
            <person name="Jackson L."/>
            <person name="Kovar C."/>
            <person name="Kowis A."/>
            <person name="Lee S."/>
            <person name="Lewis L.R."/>
            <person name="Margolis J."/>
            <person name="Morgan M."/>
            <person name="Nazareth L.V."/>
            <person name="Nguyen N."/>
            <person name="Okwuonu G."/>
            <person name="Parker D."/>
            <person name="Richards S."/>
            <person name="Ruiz S.J."/>
            <person name="Santibanez J."/>
            <person name="Savard J."/>
            <person name="Scherer S.E."/>
            <person name="Schneider B."/>
            <person name="Sodergren E."/>
            <person name="Tautz D."/>
            <person name="Vattahil S."/>
            <person name="Villasana D."/>
            <person name="White C.S."/>
            <person name="Wright R."/>
            <person name="Park Y."/>
            <person name="Beeman R.W."/>
            <person name="Lord J."/>
            <person name="Oppert B."/>
            <person name="Lorenzen M."/>
            <person name="Brown S."/>
            <person name="Wang L."/>
            <person name="Savard J."/>
            <person name="Tautz D."/>
            <person name="Richards S."/>
            <person name="Weinstock G."/>
            <person name="Gibbs R.A."/>
            <person name="Liu Y."/>
            <person name="Worley K."/>
            <person name="Weinstock G."/>
            <person name="Elsik C.G."/>
            <person name="Reese J.T."/>
            <person name="Elhaik E."/>
            <person name="Landan G."/>
            <person name="Graur D."/>
            <person name="Arensburger P."/>
            <person name="Atkinson P."/>
            <person name="Beeman R.W."/>
            <person name="Beidler J."/>
            <person name="Brown S.J."/>
            <person name="Demuth J.P."/>
            <person name="Drury D.W."/>
            <person name="Du Y.Z."/>
            <person name="Fujiwara H."/>
            <person name="Lorenzen M."/>
            <person name="Maselli V."/>
            <person name="Osanai M."/>
            <person name="Park Y."/>
            <person name="Robertson H.M."/>
            <person name="Tu Z."/>
            <person name="Wang J.J."/>
            <person name="Wang S."/>
            <person name="Richards S."/>
            <person name="Song H."/>
            <person name="Zhang L."/>
            <person name="Sodergren E."/>
            <person name="Werner D."/>
            <person name="Stanke M."/>
            <person name="Morgenstern B."/>
            <person name="Solovyev V."/>
            <person name="Kosarev P."/>
            <person name="Brown G."/>
            <person name="Chen H.C."/>
            <person name="Ermolaeva O."/>
            <person name="Hlavina W."/>
            <person name="Kapustin Y."/>
            <person name="Kiryutin B."/>
            <person name="Kitts P."/>
            <person name="Maglott D."/>
            <person name="Pruitt K."/>
            <person name="Sapojnikov V."/>
            <person name="Souvorov A."/>
            <person name="Mackey A.J."/>
            <person name="Waterhouse R.M."/>
            <person name="Wyder S."/>
            <person name="Zdobnov E.M."/>
            <person name="Zdobnov E.M."/>
            <person name="Wyder S."/>
            <person name="Kriventseva E.V."/>
            <person name="Kadowaki T."/>
            <person name="Bork P."/>
            <person name="Aranda M."/>
            <person name="Bao R."/>
            <person name="Beermann A."/>
            <person name="Berns N."/>
            <person name="Bolognesi R."/>
            <person name="Bonneton F."/>
            <person name="Bopp D."/>
            <person name="Brown S.J."/>
            <person name="Bucher G."/>
            <person name="Butts T."/>
            <person name="Chaumot A."/>
            <person name="Denell R.E."/>
            <person name="Ferrier D.E."/>
            <person name="Friedrich M."/>
            <person name="Gordon C.M."/>
            <person name="Jindra M."/>
            <person name="Klingler M."/>
            <person name="Lan Q."/>
            <person name="Lattorff H.M."/>
            <person name="Laudet V."/>
            <person name="von Levetsow C."/>
            <person name="Liu Z."/>
            <person name="Lutz R."/>
            <person name="Lynch J.A."/>
            <person name="da Fonseca R.N."/>
            <person name="Posnien N."/>
            <person name="Reuter R."/>
            <person name="Roth S."/>
            <person name="Savard J."/>
            <person name="Schinko J.B."/>
            <person name="Schmitt C."/>
            <person name="Schoppmeier M."/>
            <person name="Schroder R."/>
            <person name="Shippy T.D."/>
            <person name="Simonnet F."/>
            <person name="Marques-Souza H."/>
            <person name="Tautz D."/>
            <person name="Tomoyasu Y."/>
            <person name="Trauner J."/>
            <person name="Van der Zee M."/>
            <person name="Vervoort M."/>
            <person name="Wittkopp N."/>
            <person name="Wimmer E.A."/>
            <person name="Yang X."/>
            <person name="Jones A.K."/>
            <person name="Sattelle D.B."/>
            <person name="Ebert P.R."/>
            <person name="Nelson D."/>
            <person name="Scott J.G."/>
            <person name="Beeman R.W."/>
            <person name="Muthukrishnan S."/>
            <person name="Kramer K.J."/>
            <person name="Arakane Y."/>
            <person name="Beeman R.W."/>
            <person name="Zhu Q."/>
            <person name="Hogenkamp D."/>
            <person name="Dixit R."/>
            <person name="Oppert B."/>
            <person name="Jiang H."/>
            <person name="Zou Z."/>
            <person name="Marshall J."/>
            <person name="Elpidina E."/>
            <person name="Vinokurov K."/>
            <person name="Oppert C."/>
            <person name="Zou Z."/>
            <person name="Evans J."/>
            <person name="Lu Z."/>
            <person name="Zhao P."/>
            <person name="Sumathipala N."/>
            <person name="Altincicek B."/>
            <person name="Vilcinskas A."/>
            <person name="Williams M."/>
            <person name="Hultmark D."/>
            <person name="Hetru C."/>
            <person name="Jiang H."/>
            <person name="Grimmelikhuijzen C.J."/>
            <person name="Hauser F."/>
            <person name="Cazzamali G."/>
            <person name="Williamson M."/>
            <person name="Park Y."/>
            <person name="Li B."/>
            <person name="Tanaka Y."/>
            <person name="Predel R."/>
            <person name="Neupert S."/>
            <person name="Schachtner J."/>
            <person name="Verleyen P."/>
            <person name="Raible F."/>
            <person name="Bork P."/>
            <person name="Friedrich M."/>
            <person name="Walden K.K."/>
            <person name="Robertson H.M."/>
            <person name="Angeli S."/>
            <person name="Foret S."/>
            <person name="Bucher G."/>
            <person name="Schuetz S."/>
            <person name="Maleszka R."/>
            <person name="Wimmer E.A."/>
            <person name="Beeman R.W."/>
            <person name="Lorenzen M."/>
            <person name="Tomoyasu Y."/>
            <person name="Miller S.C."/>
            <person name="Grossmann D."/>
            <person name="Bucher G."/>
        </authorList>
    </citation>
    <scope>NUCLEOTIDE SEQUENCE [LARGE SCALE GENOMIC DNA]</scope>
    <source>
        <strain evidence="1 2">Georgia GA2</strain>
    </source>
</reference>
<dbReference type="Proteomes" id="UP000007266">
    <property type="component" value="Linkage group 5"/>
</dbReference>
<dbReference type="EMBL" id="KQ971343">
    <property type="protein sequence ID" value="EFA04285.1"/>
    <property type="molecule type" value="Genomic_DNA"/>
</dbReference>
<dbReference type="InParanoid" id="D6WMK6"/>
<name>D6WMK6_TRICA</name>
<evidence type="ECO:0000313" key="1">
    <source>
        <dbReference type="EMBL" id="EFA04285.1"/>
    </source>
</evidence>